<evidence type="ECO:0000256" key="1">
    <source>
        <dbReference type="ARBA" id="ARBA00001913"/>
    </source>
</evidence>
<dbReference type="InterPro" id="IPR036052">
    <property type="entry name" value="TrpB-like_PALP_sf"/>
</dbReference>
<organism evidence="8 9">
    <name type="scientific">Camelliibacillus cellulosilyticus</name>
    <dbReference type="NCBI Taxonomy" id="2174486"/>
    <lineage>
        <taxon>Bacteria</taxon>
        <taxon>Bacillati</taxon>
        <taxon>Bacillota</taxon>
        <taxon>Bacilli</taxon>
        <taxon>Bacillales</taxon>
        <taxon>Sporolactobacillaceae</taxon>
        <taxon>Camelliibacillus</taxon>
    </lineage>
</organism>
<dbReference type="PROSITE" id="PS00165">
    <property type="entry name" value="DEHYDRATASE_SER_THR"/>
    <property type="match status" value="1"/>
</dbReference>
<comment type="cofactor">
    <cofactor evidence="2">
        <name>pyridoxal 5'-phosphate</name>
        <dbReference type="ChEBI" id="CHEBI:597326"/>
    </cofactor>
</comment>
<dbReference type="InterPro" id="IPR001926">
    <property type="entry name" value="TrpB-like_PALP"/>
</dbReference>
<feature type="domain" description="Tryptophan synthase beta chain-like PALP" evidence="7">
    <location>
        <begin position="15"/>
        <end position="302"/>
    </location>
</feature>
<protein>
    <submittedName>
        <fullName evidence="8">Threonine/serine dehydratase</fullName>
    </submittedName>
</protein>
<name>A0ABV9GS76_9BACL</name>
<dbReference type="PANTHER" id="PTHR43050">
    <property type="entry name" value="SERINE / THREONINE RACEMASE FAMILY MEMBER"/>
    <property type="match status" value="1"/>
</dbReference>
<evidence type="ECO:0000313" key="8">
    <source>
        <dbReference type="EMBL" id="MFC4619801.1"/>
    </source>
</evidence>
<dbReference type="SUPFAM" id="SSF53686">
    <property type="entry name" value="Tryptophan synthase beta subunit-like PLP-dependent enzymes"/>
    <property type="match status" value="1"/>
</dbReference>
<dbReference type="Gene3D" id="3.40.50.1100">
    <property type="match status" value="2"/>
</dbReference>
<keyword evidence="5" id="KW-0460">Magnesium</keyword>
<dbReference type="CDD" id="cd01562">
    <property type="entry name" value="Thr-dehyd"/>
    <property type="match status" value="1"/>
</dbReference>
<evidence type="ECO:0000256" key="5">
    <source>
        <dbReference type="ARBA" id="ARBA00022842"/>
    </source>
</evidence>
<keyword evidence="9" id="KW-1185">Reference proteome</keyword>
<gene>
    <name evidence="8" type="ORF">ACFO4N_13900</name>
</gene>
<comment type="cofactor">
    <cofactor evidence="3">
        <name>Mn(2+)</name>
        <dbReference type="ChEBI" id="CHEBI:29035"/>
    </cofactor>
</comment>
<dbReference type="PANTHER" id="PTHR43050:SF1">
    <property type="entry name" value="SERINE RACEMASE"/>
    <property type="match status" value="1"/>
</dbReference>
<dbReference type="EMBL" id="JBHSFW010000012">
    <property type="protein sequence ID" value="MFC4619801.1"/>
    <property type="molecule type" value="Genomic_DNA"/>
</dbReference>
<accession>A0ABV9GS76</accession>
<comment type="cofactor">
    <cofactor evidence="1">
        <name>Ca(2+)</name>
        <dbReference type="ChEBI" id="CHEBI:29108"/>
    </cofactor>
</comment>
<sequence length="315" mass="33263">MITKQDVTLARANIQDQVKKTPLITARTLNELLKNDMYIKGEHLQTTGSFKIRGATNKVTVIAKEGGRHVIAASSGNHGQAVAYVAKELGLKATIVVPENATAAKVDAIKGYGANVIFCGFTSKDRIDRAKELAVETGARYIPPYDDPLIMAGQGTVGLEILEQAPDVDAIFVPVGGGGLISGILTAIKEENPSIKVIGVEPCAANDTKLSLEKGAPVTIDVPDTIADGLRSTSPGELTFPVLQKYLDDLILVPEDDIKAALRFLFQRMKQVVEPSGAVTLAAVMANPAPFENKKLVAVASGGNVDLENLAALLA</sequence>
<dbReference type="Proteomes" id="UP001596022">
    <property type="component" value="Unassembled WGS sequence"/>
</dbReference>
<evidence type="ECO:0000313" key="9">
    <source>
        <dbReference type="Proteomes" id="UP001596022"/>
    </source>
</evidence>
<keyword evidence="6" id="KW-0663">Pyridoxal phosphate</keyword>
<dbReference type="InterPro" id="IPR000634">
    <property type="entry name" value="Ser/Thr_deHydtase_PyrdxlP-BS"/>
</dbReference>
<evidence type="ECO:0000256" key="3">
    <source>
        <dbReference type="ARBA" id="ARBA00001936"/>
    </source>
</evidence>
<dbReference type="Pfam" id="PF00291">
    <property type="entry name" value="PALP"/>
    <property type="match status" value="1"/>
</dbReference>
<reference evidence="9" key="1">
    <citation type="journal article" date="2019" name="Int. J. Syst. Evol. Microbiol.">
        <title>The Global Catalogue of Microorganisms (GCM) 10K type strain sequencing project: providing services to taxonomists for standard genome sequencing and annotation.</title>
        <authorList>
            <consortium name="The Broad Institute Genomics Platform"/>
            <consortium name="The Broad Institute Genome Sequencing Center for Infectious Disease"/>
            <person name="Wu L."/>
            <person name="Ma J."/>
        </authorList>
    </citation>
    <scope>NUCLEOTIDE SEQUENCE [LARGE SCALE GENOMIC DNA]</scope>
    <source>
        <strain evidence="9">CGMCC 1.16306</strain>
    </source>
</reference>
<evidence type="ECO:0000256" key="6">
    <source>
        <dbReference type="ARBA" id="ARBA00022898"/>
    </source>
</evidence>
<dbReference type="RefSeq" id="WP_376846893.1">
    <property type="nucleotide sequence ID" value="NZ_JBHSFW010000012.1"/>
</dbReference>
<evidence type="ECO:0000259" key="7">
    <source>
        <dbReference type="Pfam" id="PF00291"/>
    </source>
</evidence>
<proteinExistence type="predicted"/>
<evidence type="ECO:0000256" key="2">
    <source>
        <dbReference type="ARBA" id="ARBA00001933"/>
    </source>
</evidence>
<evidence type="ECO:0000256" key="4">
    <source>
        <dbReference type="ARBA" id="ARBA00001946"/>
    </source>
</evidence>
<comment type="caution">
    <text evidence="8">The sequence shown here is derived from an EMBL/GenBank/DDBJ whole genome shotgun (WGS) entry which is preliminary data.</text>
</comment>
<comment type="cofactor">
    <cofactor evidence="4">
        <name>Mg(2+)</name>
        <dbReference type="ChEBI" id="CHEBI:18420"/>
    </cofactor>
</comment>